<sequence>MAEFTILLAISDFYWRFSVFIGDFQFLLAIFSFYWRK</sequence>
<keyword evidence="3" id="KW-1185">Reference proteome</keyword>
<evidence type="ECO:0000313" key="2">
    <source>
        <dbReference type="EMBL" id="GAM11895.1"/>
    </source>
</evidence>
<evidence type="ECO:0000313" key="3">
    <source>
        <dbReference type="Proteomes" id="UP000031014"/>
    </source>
</evidence>
<protein>
    <submittedName>
        <fullName evidence="2">Uncharacterized protein</fullName>
    </submittedName>
</protein>
<dbReference type="EMBL" id="BASE01000002">
    <property type="protein sequence ID" value="GAM11895.1"/>
    <property type="molecule type" value="Genomic_DNA"/>
</dbReference>
<proteinExistence type="predicted"/>
<keyword evidence="1" id="KW-0812">Transmembrane</keyword>
<organism evidence="2 3">
    <name type="scientific">Mesobacillus selenatarsenatis (strain DSM 18680 / JCM 14380 / FERM P-15431 / SF-1)</name>
    <dbReference type="NCBI Taxonomy" id="1321606"/>
    <lineage>
        <taxon>Bacteria</taxon>
        <taxon>Bacillati</taxon>
        <taxon>Bacillota</taxon>
        <taxon>Bacilli</taxon>
        <taxon>Bacillales</taxon>
        <taxon>Bacillaceae</taxon>
        <taxon>Mesobacillus</taxon>
    </lineage>
</organism>
<accession>A0A0A8WWC1</accession>
<name>A0A0A8WWC1_MESS1</name>
<comment type="caution">
    <text evidence="2">The sequence shown here is derived from an EMBL/GenBank/DDBJ whole genome shotgun (WGS) entry which is preliminary data.</text>
</comment>
<feature type="transmembrane region" description="Helical" evidence="1">
    <location>
        <begin position="13"/>
        <end position="35"/>
    </location>
</feature>
<reference evidence="2 3" key="1">
    <citation type="submission" date="2013-06" db="EMBL/GenBank/DDBJ databases">
        <title>Whole genome shotgun sequence of Bacillus selenatarsenatis SF-1.</title>
        <authorList>
            <person name="Kuroda M."/>
            <person name="Sei K."/>
            <person name="Yamashita M."/>
            <person name="Ike M."/>
        </authorList>
    </citation>
    <scope>NUCLEOTIDE SEQUENCE [LARGE SCALE GENOMIC DNA]</scope>
    <source>
        <strain evidence="2 3">SF-1</strain>
    </source>
</reference>
<dbReference type="Proteomes" id="UP000031014">
    <property type="component" value="Unassembled WGS sequence"/>
</dbReference>
<keyword evidence="1" id="KW-0472">Membrane</keyword>
<keyword evidence="1" id="KW-1133">Transmembrane helix</keyword>
<evidence type="ECO:0000256" key="1">
    <source>
        <dbReference type="SAM" id="Phobius"/>
    </source>
</evidence>
<dbReference type="AlphaFoldDB" id="A0A0A8WWC1"/>
<gene>
    <name evidence="2" type="ORF">SAMD00020551_0010</name>
</gene>